<dbReference type="RefSeq" id="WP_126276603.1">
    <property type="nucleotide sequence ID" value="NZ_CP034463.1"/>
</dbReference>
<proteinExistence type="predicted"/>
<evidence type="ECO:0000313" key="2">
    <source>
        <dbReference type="EMBL" id="AZP22804.1"/>
    </source>
</evidence>
<name>A0A3S9IEI6_9ACTN</name>
<sequence length="71" mass="8006">MGMASRGKRQRSRDRAGQWTAADAAREAQLLRELAERHLTGNQRVQMTLASNLNNVLHELHAVLLHSDLMC</sequence>
<dbReference type="EMBL" id="CP034463">
    <property type="protein sequence ID" value="AZP22804.1"/>
    <property type="molecule type" value="Genomic_DNA"/>
</dbReference>
<dbReference type="AlphaFoldDB" id="A0A3S9IEI6"/>
<feature type="compositionally biased region" description="Basic residues" evidence="1">
    <location>
        <begin position="1"/>
        <end position="12"/>
    </location>
</feature>
<dbReference type="Proteomes" id="UP000280197">
    <property type="component" value="Chromosome"/>
</dbReference>
<reference evidence="2 3" key="1">
    <citation type="submission" date="2018-12" db="EMBL/GenBank/DDBJ databases">
        <authorList>
            <person name="Li K."/>
        </authorList>
    </citation>
    <scope>NUCLEOTIDE SEQUENCE [LARGE SCALE GENOMIC DNA]</scope>
    <source>
        <strain evidence="3">CR22</strain>
    </source>
</reference>
<evidence type="ECO:0000256" key="1">
    <source>
        <dbReference type="SAM" id="MobiDB-lite"/>
    </source>
</evidence>
<accession>A0A3S9IEI6</accession>
<protein>
    <submittedName>
        <fullName evidence="2">Uncharacterized protein</fullName>
    </submittedName>
</protein>
<evidence type="ECO:0000313" key="3">
    <source>
        <dbReference type="Proteomes" id="UP000280197"/>
    </source>
</evidence>
<keyword evidence="3" id="KW-1185">Reference proteome</keyword>
<feature type="region of interest" description="Disordered" evidence="1">
    <location>
        <begin position="1"/>
        <end position="22"/>
    </location>
</feature>
<gene>
    <name evidence="2" type="ORF">EJC51_46270</name>
</gene>
<organism evidence="2 3">
    <name type="scientific">Streptomyces aquilus</name>
    <dbReference type="NCBI Taxonomy" id="2548456"/>
    <lineage>
        <taxon>Bacteria</taxon>
        <taxon>Bacillati</taxon>
        <taxon>Actinomycetota</taxon>
        <taxon>Actinomycetes</taxon>
        <taxon>Kitasatosporales</taxon>
        <taxon>Streptomycetaceae</taxon>
        <taxon>Streptomyces</taxon>
    </lineage>
</organism>
<dbReference type="KEGG" id="saqu:EJC51_46270"/>